<feature type="signal peptide" evidence="1">
    <location>
        <begin position="1"/>
        <end position="20"/>
    </location>
</feature>
<gene>
    <name evidence="2" type="ORF">G3O07_23625</name>
</gene>
<dbReference type="RefSeq" id="WP_163939880.1">
    <property type="nucleotide sequence ID" value="NZ_BMQU01000003.1"/>
</dbReference>
<evidence type="ECO:0000313" key="3">
    <source>
        <dbReference type="Proteomes" id="UP000471751"/>
    </source>
</evidence>
<evidence type="ECO:0000313" key="2">
    <source>
        <dbReference type="EMBL" id="NES12034.1"/>
    </source>
</evidence>
<evidence type="ECO:0000256" key="1">
    <source>
        <dbReference type="SAM" id="SignalP"/>
    </source>
</evidence>
<dbReference type="EMBL" id="JAAHBT010000412">
    <property type="protein sequence ID" value="NES12034.1"/>
    <property type="molecule type" value="Genomic_DNA"/>
</dbReference>
<comment type="caution">
    <text evidence="2">The sequence shown here is derived from an EMBL/GenBank/DDBJ whole genome shotgun (WGS) entry which is preliminary data.</text>
</comment>
<organism evidence="2 3">
    <name type="scientific">Pseudomonas laurentiana</name>
    <dbReference type="NCBI Taxonomy" id="2364649"/>
    <lineage>
        <taxon>Bacteria</taxon>
        <taxon>Pseudomonadati</taxon>
        <taxon>Pseudomonadota</taxon>
        <taxon>Gammaproteobacteria</taxon>
        <taxon>Pseudomonadales</taxon>
        <taxon>Pseudomonadaceae</taxon>
        <taxon>Pseudomonas</taxon>
    </lineage>
</organism>
<proteinExistence type="predicted"/>
<dbReference type="Proteomes" id="UP000471751">
    <property type="component" value="Unassembled WGS sequence"/>
</dbReference>
<keyword evidence="1" id="KW-0732">Signal</keyword>
<keyword evidence="3" id="KW-1185">Reference proteome</keyword>
<dbReference type="AlphaFoldDB" id="A0A6I5RUZ0"/>
<feature type="chain" id="PRO_5026301404" evidence="1">
    <location>
        <begin position="21"/>
        <end position="111"/>
    </location>
</feature>
<protein>
    <submittedName>
        <fullName evidence="2">Uncharacterized protein</fullName>
    </submittedName>
</protein>
<reference evidence="2 3" key="1">
    <citation type="submission" date="2020-02" db="EMBL/GenBank/DDBJ databases">
        <title>Broccoli isolated Pseudomonas sp.</title>
        <authorList>
            <person name="Fujikawa T."/>
            <person name="Sawada H."/>
        </authorList>
    </citation>
    <scope>NUCLEOTIDE SEQUENCE [LARGE SCALE GENOMIC DNA]</scope>
    <source>
        <strain evidence="2 3">JCM 32154</strain>
    </source>
</reference>
<sequence length="111" mass="11707">MNKIAGVMLLLLGMAGVAQADQCESWTHKAYPVSMSACSYDNGGSGYVQITNDGPKTANVCWTVVFNNGRTQDSCYRGMGSGVTTTPSCASCGSKNGGARHVLLTKYEEVE</sequence>
<accession>A0A6I5RUZ0</accession>
<name>A0A6I5RUZ0_9PSED</name>